<dbReference type="KEGG" id="hir:HETIRDRAFT_165917"/>
<keyword evidence="3" id="KW-1185">Reference proteome</keyword>
<evidence type="ECO:0000313" key="3">
    <source>
        <dbReference type="Proteomes" id="UP000030671"/>
    </source>
</evidence>
<proteinExistence type="predicted"/>
<name>W4KGI2_HETIT</name>
<accession>W4KGI2</accession>
<sequence length="54" mass="6048">MPACRVTHPAGLPGHRKNCQLPVRDLQDPNFTKMSESSTLIQRARTERAATYVP</sequence>
<feature type="compositionally biased region" description="Polar residues" evidence="1">
    <location>
        <begin position="29"/>
        <end position="41"/>
    </location>
</feature>
<gene>
    <name evidence="2" type="ORF">HETIRDRAFT_165917</name>
</gene>
<dbReference type="GeneID" id="20668022"/>
<protein>
    <submittedName>
        <fullName evidence="2">Uncharacterized protein</fullName>
    </submittedName>
</protein>
<dbReference type="EMBL" id="KI925456">
    <property type="protein sequence ID" value="ETW84809.1"/>
    <property type="molecule type" value="Genomic_DNA"/>
</dbReference>
<dbReference type="Proteomes" id="UP000030671">
    <property type="component" value="Unassembled WGS sequence"/>
</dbReference>
<dbReference type="RefSeq" id="XP_009544438.1">
    <property type="nucleotide sequence ID" value="XM_009546143.1"/>
</dbReference>
<evidence type="ECO:0000256" key="1">
    <source>
        <dbReference type="SAM" id="MobiDB-lite"/>
    </source>
</evidence>
<evidence type="ECO:0000313" key="2">
    <source>
        <dbReference type="EMBL" id="ETW84809.1"/>
    </source>
</evidence>
<dbReference type="HOGENOM" id="CLU_3050576_0_0_1"/>
<feature type="region of interest" description="Disordered" evidence="1">
    <location>
        <begin position="1"/>
        <end position="54"/>
    </location>
</feature>
<reference evidence="2 3" key="1">
    <citation type="journal article" date="2012" name="New Phytol.">
        <title>Insight into trade-off between wood decay and parasitism from the genome of a fungal forest pathogen.</title>
        <authorList>
            <person name="Olson A."/>
            <person name="Aerts A."/>
            <person name="Asiegbu F."/>
            <person name="Belbahri L."/>
            <person name="Bouzid O."/>
            <person name="Broberg A."/>
            <person name="Canback B."/>
            <person name="Coutinho P.M."/>
            <person name="Cullen D."/>
            <person name="Dalman K."/>
            <person name="Deflorio G."/>
            <person name="van Diepen L.T."/>
            <person name="Dunand C."/>
            <person name="Duplessis S."/>
            <person name="Durling M."/>
            <person name="Gonthier P."/>
            <person name="Grimwood J."/>
            <person name="Fossdal C.G."/>
            <person name="Hansson D."/>
            <person name="Henrissat B."/>
            <person name="Hietala A."/>
            <person name="Himmelstrand K."/>
            <person name="Hoffmeister D."/>
            <person name="Hogberg N."/>
            <person name="James T.Y."/>
            <person name="Karlsson M."/>
            <person name="Kohler A."/>
            <person name="Kues U."/>
            <person name="Lee Y.H."/>
            <person name="Lin Y.C."/>
            <person name="Lind M."/>
            <person name="Lindquist E."/>
            <person name="Lombard V."/>
            <person name="Lucas S."/>
            <person name="Lunden K."/>
            <person name="Morin E."/>
            <person name="Murat C."/>
            <person name="Park J."/>
            <person name="Raffaello T."/>
            <person name="Rouze P."/>
            <person name="Salamov A."/>
            <person name="Schmutz J."/>
            <person name="Solheim H."/>
            <person name="Stahlberg J."/>
            <person name="Velez H."/>
            <person name="de Vries R.P."/>
            <person name="Wiebenga A."/>
            <person name="Woodward S."/>
            <person name="Yakovlev I."/>
            <person name="Garbelotto M."/>
            <person name="Martin F."/>
            <person name="Grigoriev I.V."/>
            <person name="Stenlid J."/>
        </authorList>
    </citation>
    <scope>NUCLEOTIDE SEQUENCE [LARGE SCALE GENOMIC DNA]</scope>
    <source>
        <strain evidence="2 3">TC 32-1</strain>
    </source>
</reference>
<dbReference type="InParanoid" id="W4KGI2"/>
<organism evidence="2 3">
    <name type="scientific">Heterobasidion irregulare (strain TC 32-1)</name>
    <dbReference type="NCBI Taxonomy" id="747525"/>
    <lineage>
        <taxon>Eukaryota</taxon>
        <taxon>Fungi</taxon>
        <taxon>Dikarya</taxon>
        <taxon>Basidiomycota</taxon>
        <taxon>Agaricomycotina</taxon>
        <taxon>Agaricomycetes</taxon>
        <taxon>Russulales</taxon>
        <taxon>Bondarzewiaceae</taxon>
        <taxon>Heterobasidion</taxon>
        <taxon>Heterobasidion annosum species complex</taxon>
    </lineage>
</organism>
<dbReference type="AlphaFoldDB" id="W4KGI2"/>